<dbReference type="Gene3D" id="3.30.70.3290">
    <property type="match status" value="1"/>
</dbReference>
<evidence type="ECO:0000313" key="11">
    <source>
        <dbReference type="Proteomes" id="UP000567179"/>
    </source>
</evidence>
<dbReference type="InterPro" id="IPR045851">
    <property type="entry name" value="AMP-bd_C_sf"/>
</dbReference>
<dbReference type="InterPro" id="IPR016036">
    <property type="entry name" value="Malonyl_transacylase_ACP-bd"/>
</dbReference>
<proteinExistence type="predicted"/>
<evidence type="ECO:0000256" key="3">
    <source>
        <dbReference type="ARBA" id="ARBA00022553"/>
    </source>
</evidence>
<dbReference type="PROSITE" id="PS52004">
    <property type="entry name" value="KS3_2"/>
    <property type="match status" value="1"/>
</dbReference>
<dbReference type="OrthoDB" id="5334845at2759"/>
<dbReference type="Gene3D" id="3.30.300.30">
    <property type="match status" value="1"/>
</dbReference>
<evidence type="ECO:0000256" key="4">
    <source>
        <dbReference type="ARBA" id="ARBA00022679"/>
    </source>
</evidence>
<comment type="pathway">
    <text evidence="1">Secondary metabolite biosynthesis.</text>
</comment>
<dbReference type="Pfam" id="PF02801">
    <property type="entry name" value="Ketoacyl-synt_C"/>
    <property type="match status" value="1"/>
</dbReference>
<accession>A0A8H5B9F9</accession>
<dbReference type="SUPFAM" id="SSF53901">
    <property type="entry name" value="Thiolase-like"/>
    <property type="match status" value="1"/>
</dbReference>
<dbReference type="PANTHER" id="PTHR43775">
    <property type="entry name" value="FATTY ACID SYNTHASE"/>
    <property type="match status" value="1"/>
</dbReference>
<feature type="region of interest" description="C-terminal hotdog fold" evidence="6">
    <location>
        <begin position="1714"/>
        <end position="1861"/>
    </location>
</feature>
<dbReference type="SMART" id="SM00822">
    <property type="entry name" value="PKS_KR"/>
    <property type="match status" value="1"/>
</dbReference>
<dbReference type="SUPFAM" id="SSF55048">
    <property type="entry name" value="Probable ACP-binding domain of malonyl-CoA ACP transacylase"/>
    <property type="match status" value="1"/>
</dbReference>
<organism evidence="10 11">
    <name type="scientific">Psilocybe cf. subviscida</name>
    <dbReference type="NCBI Taxonomy" id="2480587"/>
    <lineage>
        <taxon>Eukaryota</taxon>
        <taxon>Fungi</taxon>
        <taxon>Dikarya</taxon>
        <taxon>Basidiomycota</taxon>
        <taxon>Agaricomycotina</taxon>
        <taxon>Agaricomycetes</taxon>
        <taxon>Agaricomycetidae</taxon>
        <taxon>Agaricales</taxon>
        <taxon>Agaricineae</taxon>
        <taxon>Strophariaceae</taxon>
        <taxon>Psilocybe</taxon>
    </lineage>
</organism>
<dbReference type="Proteomes" id="UP000567179">
    <property type="component" value="Unassembled WGS sequence"/>
</dbReference>
<dbReference type="PROSITE" id="PS00606">
    <property type="entry name" value="KS3_1"/>
    <property type="match status" value="1"/>
</dbReference>
<feature type="active site" description="Proton donor; for dehydratase activity" evidence="6">
    <location>
        <position position="1770"/>
    </location>
</feature>
<dbReference type="SMART" id="SM00825">
    <property type="entry name" value="PKS_KS"/>
    <property type="match status" value="1"/>
</dbReference>
<evidence type="ECO:0000259" key="7">
    <source>
        <dbReference type="PROSITE" id="PS50075"/>
    </source>
</evidence>
<dbReference type="SUPFAM" id="SSF52151">
    <property type="entry name" value="FabD/lysophospholipase-like"/>
    <property type="match status" value="1"/>
</dbReference>
<dbReference type="InterPro" id="IPR050091">
    <property type="entry name" value="PKS_NRPS_Biosynth_Enz"/>
</dbReference>
<dbReference type="PANTHER" id="PTHR43775:SF37">
    <property type="entry name" value="SI:DKEY-61P9.11"/>
    <property type="match status" value="1"/>
</dbReference>
<feature type="active site" description="Proton acceptor; for dehydratase activity" evidence="6">
    <location>
        <position position="1623"/>
    </location>
</feature>
<gene>
    <name evidence="10" type="ORF">D9619_008451</name>
</gene>
<dbReference type="SMART" id="SM00827">
    <property type="entry name" value="PKS_AT"/>
    <property type="match status" value="1"/>
</dbReference>
<dbReference type="Gene3D" id="3.10.129.110">
    <property type="entry name" value="Polyketide synthase dehydratase"/>
    <property type="match status" value="1"/>
</dbReference>
<keyword evidence="4" id="KW-0808">Transferase</keyword>
<keyword evidence="11" id="KW-1185">Reference proteome</keyword>
<keyword evidence="3" id="KW-0597">Phosphoprotein</keyword>
<dbReference type="InterPro" id="IPR018201">
    <property type="entry name" value="Ketoacyl_synth_AS"/>
</dbReference>
<name>A0A8H5B9F9_9AGAR</name>
<dbReference type="InterPro" id="IPR016039">
    <property type="entry name" value="Thiolase-like"/>
</dbReference>
<dbReference type="Gene3D" id="3.40.366.10">
    <property type="entry name" value="Malonyl-Coenzyme A Acyl Carrier Protein, domain 2"/>
    <property type="match status" value="1"/>
</dbReference>
<feature type="domain" description="Ketosynthase family 3 (KS3)" evidence="8">
    <location>
        <begin position="687"/>
        <end position="1122"/>
    </location>
</feature>
<dbReference type="Pfam" id="PF00109">
    <property type="entry name" value="ketoacyl-synt"/>
    <property type="match status" value="1"/>
</dbReference>
<dbReference type="Pfam" id="PF00550">
    <property type="entry name" value="PP-binding"/>
    <property type="match status" value="2"/>
</dbReference>
<dbReference type="InterPro" id="IPR057326">
    <property type="entry name" value="KR_dom"/>
</dbReference>
<dbReference type="GO" id="GO:0006633">
    <property type="term" value="P:fatty acid biosynthetic process"/>
    <property type="evidence" value="ECO:0007669"/>
    <property type="project" value="InterPro"/>
</dbReference>
<dbReference type="InterPro" id="IPR016035">
    <property type="entry name" value="Acyl_Trfase/lysoPLipase"/>
</dbReference>
<dbReference type="InterPro" id="IPR001227">
    <property type="entry name" value="Ac_transferase_dom_sf"/>
</dbReference>
<dbReference type="InterPro" id="IPR014043">
    <property type="entry name" value="Acyl_transferase_dom"/>
</dbReference>
<evidence type="ECO:0000259" key="8">
    <source>
        <dbReference type="PROSITE" id="PS52004"/>
    </source>
</evidence>
<sequence>MDSSIHTKSTLLNAFVDIARNAGVDRSAVECGSEQWTYGDLDNISTGLALEMHQKYGPKPVVAIVSENHPYVLAAIFATWKLGGIVAPLDHNVPKDILERMLLNIGPTFVLTSASDSNVQSIVKGLNFACLPYIAKDATITGLMQKYLDQAPELASHQFPAPTSSDIALYLHTSSASSVANVKCVPLTHEGIVSGAKSRLAYWQRTWPQQEFANLRVLGWSPWSHIIGLSSDLGASMLLSAGTYIFAMVPSSYDSANGDSSKSSRYLDVCGQLLETAMLKKPTAFAGVPWVLEGFMRTHKEEIDSARKQRIQDAVKLLKVFGSGGAATNPECIQWAIEQKLPLVFDIGMTELGGPLFHSTVDGSEGWSIQDCLLADAQLHLVDEMGAITQTEGELVVRSKFVAKGYLQYDNSAFNVEDDGTTSFCTGDIYAYVGNNRLAWRGRKEDYIQMSSGESLDPRDVEAILGHSSAIARSCIVGNNFLNTSSQVVCAIIQPADAEPRLSEITRAISVANRGLAPPLRISWSRVLVLKRGQEIPLTKKGAIFRKKLQELFGEQLSALLSHSDEGIARQTEMKTSPSLQRVQGKTRTQIANIVSNIVLQTLRISEETMDDNAQATFAELGMDSAMSTMIINKLNRELDMNLPMNTCHTHIDLISLTNAILSDLGMDVSSSKIRPSARVAPQANEKEEIVIVGQAIRLPGDIDSPESFWRALIDKREDIITPVPASRWDHASFYRAPDSKEPPSPCDITLEKAGFVDSYSFDHSFFGISSAEAFHVSPNIRLSMEIAFEALENANIPPSKVKGSNMAVFVAASMDEGYLKLLFADKGWGAYTRYYGTGVATSTACGRLSYLLDIHGPSITIDTACSSGLIAFDQAVQYLQSGEGESAIVCGANTHAWPGTLGFLSAQKMTSANSRCATFTNMADGYVPSEAAAGLIMKTKSAALRDGDRIIGVVRSTDVKHDGRSQGLVAPNVKAQIAMQIALLEKAGLSPSQIDFIEAHGTGTSLGDLIEIQGINEVFEHSHGPERPLVVGAAKSCVGHAELVAGLIGVCKTLGSFVDGTVPGLVQLKEDNMNPNLDCSVVPLHIPIEPITIKTENNLPLRSLILSNGFAGSIAGAILEAPSEYMKPLPSASIPENTPMMFVISGKSQGALTQYLNNYLDFCLEAPSSLFHAICYTTCVGREHYRYRFACVVNNMQDLIARIEDRLQNSSASPAGGNAKRILLGFPGQGSQYQGMGRYLANQYSGFRTIITDAANKASALTGYPILPYLVEESAPGKLSIDHSEVAQVCIFIFQYAVSTWLESLGVHAHAVMGHSLGEIAAGVIARAFSFETGLQFVVERAKLLRADPARPAGMAAIAAPEGRINGYIRSLGLQGRVAIAVYNGPDAHVVSGELKAIETLMATAKRDGLRGTKLNVDQGFHSPAISHALPALRKWLDEHDDMINELEKPFFSTLRGAEIPKHERLDSQYWVDHAQSSVRFVQTAMAATKASSIDVIVDVGPQPTIWSNMQTPEYAAKPRLAFTGKRGKDQIVAMLAALSSLFEKGFTVDFDALFAQMPHKFTMTDVPTYPFQRLYNYPSYIATRNSVLGHMPQPVDSGVKDKSKAPHFLVDQALVNFLDLHKIEGNRVLPGAAMVDFFARAADSKAVKNIKFHVPLILETPETQVRAEIDGQGAYKLLQQGPEEVPICSGTITDRPLPGLGKKISAEPEVVPLQMMSKAQVYECFKNVQFGAPFQTVQEVRIWADHADADIRIDATENPAHDRIRKLDACLHLFGAVSSRLAPPMDDSAGAYLPASLEDFALHTDDMPYNFTCRYYLPLEVGRGARILSSSFEVFSETGTLLVSCRKYSVAWVPRGVVHKQKPAKDTSDCWLRNAWTAQPIPRPQDTTVHRFDEVLYLGNGSSRILSALSSQAKNTISVELPALPRDNTTAILNNVKSVSAENMDKLPSMIRGQDMLVVLDLTKAQSSPASEEFTTVYLHLLMFLKLLVSQKIHISGLLALTSWSAPVDLYKEGLDLFSDSKASSESLVGAILQGMVRVFRRETGLDFAAWCLDVAGIENLDDAKLQSILQSEIQARHQAAFADTFVSYREDASSKSLVRLVPSLEMIEQIPERQPAGPTVIVGMGSIGTALASSLVESGCKPVVFLGRRGESNEHVQKEMNALPEKVKSQCMYHSVDVCDKEALKKALAQINDSTGGIKNIIHTAAVVNDATISATKFSDFEAVLRPKVLGSWNLHQASQELNLPLESFVLCSSTNVIVGNPGQVAYVAANSFMDSLAAFRHNSGLPGASLQLGAWESKLIGQIDMSRSFAQLMTNDEGIPLMQKAMMVPIPLQVIARMDVAKLAATPAYAKDPFFGPLLSSSKNAASQNGKSKLSRDQVNKMLVDILRVALELQPSEQLELGEPLTSLGADSITFAQFKGQVLKEFEVDVPMVYLSDSYTISDMINNVLETYGVAA</sequence>
<evidence type="ECO:0000256" key="6">
    <source>
        <dbReference type="PROSITE-ProRule" id="PRU01363"/>
    </source>
</evidence>
<keyword evidence="2" id="KW-0596">Phosphopantetheine</keyword>
<dbReference type="Pfam" id="PF08659">
    <property type="entry name" value="KR"/>
    <property type="match status" value="1"/>
</dbReference>
<dbReference type="Pfam" id="PF22621">
    <property type="entry name" value="CurL-like_PKS_C"/>
    <property type="match status" value="1"/>
</dbReference>
<dbReference type="PROSITE" id="PS50075">
    <property type="entry name" value="CARRIER"/>
    <property type="match status" value="2"/>
</dbReference>
<dbReference type="InterPro" id="IPR036291">
    <property type="entry name" value="NAD(P)-bd_dom_sf"/>
</dbReference>
<dbReference type="Gene3D" id="1.10.1200.10">
    <property type="entry name" value="ACP-like"/>
    <property type="match status" value="2"/>
</dbReference>
<evidence type="ECO:0000256" key="2">
    <source>
        <dbReference type="ARBA" id="ARBA00022450"/>
    </source>
</evidence>
<protein>
    <recommendedName>
        <fullName evidence="12">Polyketide synthase</fullName>
    </recommendedName>
</protein>
<feature type="domain" description="Carrier" evidence="7">
    <location>
        <begin position="589"/>
        <end position="665"/>
    </location>
</feature>
<dbReference type="Pfam" id="PF23562">
    <property type="entry name" value="AMP-binding_C_3"/>
    <property type="match status" value="1"/>
</dbReference>
<dbReference type="GO" id="GO:0004312">
    <property type="term" value="F:fatty acid synthase activity"/>
    <property type="evidence" value="ECO:0007669"/>
    <property type="project" value="TreeGrafter"/>
</dbReference>
<dbReference type="Pfam" id="PF00698">
    <property type="entry name" value="Acyl_transf_1"/>
    <property type="match status" value="1"/>
</dbReference>
<reference evidence="10 11" key="1">
    <citation type="journal article" date="2020" name="ISME J.">
        <title>Uncovering the hidden diversity of litter-decomposition mechanisms in mushroom-forming fungi.</title>
        <authorList>
            <person name="Floudas D."/>
            <person name="Bentzer J."/>
            <person name="Ahren D."/>
            <person name="Johansson T."/>
            <person name="Persson P."/>
            <person name="Tunlid A."/>
        </authorList>
    </citation>
    <scope>NUCLEOTIDE SEQUENCE [LARGE SCALE GENOMIC DNA]</scope>
    <source>
        <strain evidence="10 11">CBS 101986</strain>
    </source>
</reference>
<dbReference type="CDD" id="cd05274">
    <property type="entry name" value="KR_FAS_SDR_x"/>
    <property type="match status" value="1"/>
</dbReference>
<dbReference type="SUPFAM" id="SSF51735">
    <property type="entry name" value="NAD(P)-binding Rossmann-fold domains"/>
    <property type="match status" value="1"/>
</dbReference>
<dbReference type="InterPro" id="IPR014031">
    <property type="entry name" value="Ketoacyl_synth_C"/>
</dbReference>
<feature type="region of interest" description="N-terminal hotdog fold" evidence="6">
    <location>
        <begin position="1587"/>
        <end position="1701"/>
    </location>
</feature>
<dbReference type="SUPFAM" id="SSF56801">
    <property type="entry name" value="Acetyl-CoA synthetase-like"/>
    <property type="match status" value="1"/>
</dbReference>
<dbReference type="InterPro" id="IPR049900">
    <property type="entry name" value="PKS_mFAS_DH"/>
</dbReference>
<evidence type="ECO:0008006" key="12">
    <source>
        <dbReference type="Google" id="ProtNLM"/>
    </source>
</evidence>
<feature type="domain" description="Carrier" evidence="7">
    <location>
        <begin position="2381"/>
        <end position="2456"/>
    </location>
</feature>
<dbReference type="SUPFAM" id="SSF47336">
    <property type="entry name" value="ACP-like"/>
    <property type="match status" value="2"/>
</dbReference>
<dbReference type="CDD" id="cd00833">
    <property type="entry name" value="PKS"/>
    <property type="match status" value="1"/>
</dbReference>
<dbReference type="InterPro" id="IPR020841">
    <property type="entry name" value="PKS_Beta-ketoAc_synthase_dom"/>
</dbReference>
<comment type="caution">
    <text evidence="10">The sequence shown here is derived from an EMBL/GenBank/DDBJ whole genome shotgun (WGS) entry which is preliminary data.</text>
</comment>
<evidence type="ECO:0000256" key="1">
    <source>
        <dbReference type="ARBA" id="ARBA00005179"/>
    </source>
</evidence>
<dbReference type="EMBL" id="JAACJJ010000029">
    <property type="protein sequence ID" value="KAF5319220.1"/>
    <property type="molecule type" value="Genomic_DNA"/>
</dbReference>
<dbReference type="GO" id="GO:0004315">
    <property type="term" value="F:3-oxoacyl-[acyl-carrier-protein] synthase activity"/>
    <property type="evidence" value="ECO:0007669"/>
    <property type="project" value="InterPro"/>
</dbReference>
<dbReference type="InterPro" id="IPR000873">
    <property type="entry name" value="AMP-dep_synth/lig_dom"/>
</dbReference>
<dbReference type="InterPro" id="IPR014030">
    <property type="entry name" value="Ketoacyl_synth_N"/>
</dbReference>
<dbReference type="InterPro" id="IPR036736">
    <property type="entry name" value="ACP-like_sf"/>
</dbReference>
<evidence type="ECO:0000313" key="10">
    <source>
        <dbReference type="EMBL" id="KAF5319220.1"/>
    </source>
</evidence>
<feature type="domain" description="PKS/mFAS DH" evidence="9">
    <location>
        <begin position="1587"/>
        <end position="1861"/>
    </location>
</feature>
<evidence type="ECO:0000256" key="5">
    <source>
        <dbReference type="ARBA" id="ARBA00023026"/>
    </source>
</evidence>
<dbReference type="Gene3D" id="3.40.47.10">
    <property type="match status" value="1"/>
</dbReference>
<dbReference type="InterPro" id="IPR042099">
    <property type="entry name" value="ANL_N_sf"/>
</dbReference>
<dbReference type="PROSITE" id="PS52019">
    <property type="entry name" value="PKS_MFAS_DH"/>
    <property type="match status" value="1"/>
</dbReference>
<dbReference type="Pfam" id="PF00501">
    <property type="entry name" value="AMP-binding"/>
    <property type="match status" value="1"/>
</dbReference>
<keyword evidence="5" id="KW-0843">Virulence</keyword>
<dbReference type="InterPro" id="IPR009081">
    <property type="entry name" value="PP-bd_ACP"/>
</dbReference>
<evidence type="ECO:0000259" key="9">
    <source>
        <dbReference type="PROSITE" id="PS52019"/>
    </source>
</evidence>
<dbReference type="InterPro" id="IPR042104">
    <property type="entry name" value="PKS_dehydratase_sf"/>
</dbReference>
<dbReference type="Gene3D" id="3.40.50.12780">
    <property type="entry name" value="N-terminal domain of ligase-like"/>
    <property type="match status" value="1"/>
</dbReference>
<dbReference type="Gene3D" id="3.40.50.720">
    <property type="entry name" value="NAD(P)-binding Rossmann-like Domain"/>
    <property type="match status" value="1"/>
</dbReference>
<dbReference type="InterPro" id="IPR013968">
    <property type="entry name" value="PKS_KR"/>
</dbReference>